<dbReference type="GO" id="GO:0008233">
    <property type="term" value="F:peptidase activity"/>
    <property type="evidence" value="ECO:0007669"/>
    <property type="project" value="UniProtKB-KW"/>
</dbReference>
<dbReference type="Pfam" id="PF24961">
    <property type="entry name" value="NfeD_membrane"/>
    <property type="match status" value="1"/>
</dbReference>
<sequence>MFSTTHLVLSHMVPTTPDGVVLLFTSGVALGAVELNRPGLVIPGSIGLTCVLLSLAALPHLPVEPAGAAITLAALAVLTTGFLRTLPDRGLALAASIYAVSLTFLFSPAANPPLHRSVSLPCGIVLGVGLALLATVARRARRNKGLD</sequence>
<dbReference type="InterPro" id="IPR056739">
    <property type="entry name" value="NfeD_membrane"/>
</dbReference>
<dbReference type="EMBL" id="FNVA01000006">
    <property type="protein sequence ID" value="SEG57138.1"/>
    <property type="molecule type" value="Genomic_DNA"/>
</dbReference>
<protein>
    <submittedName>
        <fullName evidence="3">Membrane-bound serine protease (ClpP class)</fullName>
    </submittedName>
</protein>
<gene>
    <name evidence="3" type="ORF">SAMN05421819_3616</name>
</gene>
<feature type="transmembrane region" description="Helical" evidence="1">
    <location>
        <begin position="90"/>
        <end position="106"/>
    </location>
</feature>
<keyword evidence="1" id="KW-0812">Transmembrane</keyword>
<keyword evidence="3" id="KW-0378">Hydrolase</keyword>
<keyword evidence="1" id="KW-1133">Transmembrane helix</keyword>
<dbReference type="AlphaFoldDB" id="A0A1H6B8N6"/>
<feature type="transmembrane region" description="Helical" evidence="1">
    <location>
        <begin position="118"/>
        <end position="137"/>
    </location>
</feature>
<dbReference type="GO" id="GO:0006508">
    <property type="term" value="P:proteolysis"/>
    <property type="evidence" value="ECO:0007669"/>
    <property type="project" value="UniProtKB-KW"/>
</dbReference>
<organism evidence="3 4">
    <name type="scientific">Bryocella elongata</name>
    <dbReference type="NCBI Taxonomy" id="863522"/>
    <lineage>
        <taxon>Bacteria</taxon>
        <taxon>Pseudomonadati</taxon>
        <taxon>Acidobacteriota</taxon>
        <taxon>Terriglobia</taxon>
        <taxon>Terriglobales</taxon>
        <taxon>Acidobacteriaceae</taxon>
        <taxon>Bryocella</taxon>
    </lineage>
</organism>
<evidence type="ECO:0000313" key="4">
    <source>
        <dbReference type="Proteomes" id="UP000236728"/>
    </source>
</evidence>
<keyword evidence="1" id="KW-0472">Membrane</keyword>
<proteinExistence type="predicted"/>
<keyword evidence="3" id="KW-0645">Protease</keyword>
<dbReference type="Proteomes" id="UP000236728">
    <property type="component" value="Unassembled WGS sequence"/>
</dbReference>
<accession>A0A1H6B8N6</accession>
<feature type="transmembrane region" description="Helical" evidence="1">
    <location>
        <begin position="40"/>
        <end position="59"/>
    </location>
</feature>
<name>A0A1H6B8N6_9BACT</name>
<feature type="domain" description="NfeD integral membrane" evidence="2">
    <location>
        <begin position="21"/>
        <end position="134"/>
    </location>
</feature>
<keyword evidence="4" id="KW-1185">Reference proteome</keyword>
<feature type="transmembrane region" description="Helical" evidence="1">
    <location>
        <begin position="65"/>
        <end position="83"/>
    </location>
</feature>
<evidence type="ECO:0000256" key="1">
    <source>
        <dbReference type="SAM" id="Phobius"/>
    </source>
</evidence>
<reference evidence="3 4" key="1">
    <citation type="submission" date="2016-10" db="EMBL/GenBank/DDBJ databases">
        <authorList>
            <person name="de Groot N.N."/>
        </authorList>
    </citation>
    <scope>NUCLEOTIDE SEQUENCE [LARGE SCALE GENOMIC DNA]</scope>
    <source>
        <strain evidence="3 4">DSM 22489</strain>
    </source>
</reference>
<evidence type="ECO:0000259" key="2">
    <source>
        <dbReference type="Pfam" id="PF24961"/>
    </source>
</evidence>
<evidence type="ECO:0000313" key="3">
    <source>
        <dbReference type="EMBL" id="SEG57138.1"/>
    </source>
</evidence>
<feature type="transmembrane region" description="Helical" evidence="1">
    <location>
        <begin position="12"/>
        <end position="33"/>
    </location>
</feature>